<gene>
    <name evidence="3" type="ORF">BEP19_12295</name>
</gene>
<reference evidence="3 4" key="1">
    <citation type="submission" date="2016-08" db="EMBL/GenBank/DDBJ databases">
        <title>Novel Firmicute Genomes.</title>
        <authorList>
            <person name="Poppleton D.I."/>
            <person name="Gribaldo S."/>
        </authorList>
    </citation>
    <scope>NUCLEOTIDE SEQUENCE [LARGE SCALE GENOMIC DNA]</scope>
    <source>
        <strain evidence="3 4">RAOx-1</strain>
    </source>
</reference>
<proteinExistence type="predicted"/>
<protein>
    <recommendedName>
        <fullName evidence="5">Gram-positive cocci surface proteins LPxTG domain-containing protein</fullName>
    </recommendedName>
</protein>
<keyword evidence="1" id="KW-0472">Membrane</keyword>
<organism evidence="3 4">
    <name type="scientific">Ammoniphilus oxalaticus</name>
    <dbReference type="NCBI Taxonomy" id="66863"/>
    <lineage>
        <taxon>Bacteria</taxon>
        <taxon>Bacillati</taxon>
        <taxon>Bacillota</taxon>
        <taxon>Bacilli</taxon>
        <taxon>Bacillales</taxon>
        <taxon>Paenibacillaceae</taxon>
        <taxon>Aneurinibacillus group</taxon>
        <taxon>Ammoniphilus</taxon>
    </lineage>
</organism>
<evidence type="ECO:0000313" key="4">
    <source>
        <dbReference type="Proteomes" id="UP000284219"/>
    </source>
</evidence>
<dbReference type="EMBL" id="MCHY01000009">
    <property type="protein sequence ID" value="RKD23004.1"/>
    <property type="molecule type" value="Genomic_DNA"/>
</dbReference>
<dbReference type="AlphaFoldDB" id="A0A419SGT1"/>
<evidence type="ECO:0000256" key="2">
    <source>
        <dbReference type="SAM" id="SignalP"/>
    </source>
</evidence>
<evidence type="ECO:0008006" key="5">
    <source>
        <dbReference type="Google" id="ProtNLM"/>
    </source>
</evidence>
<keyword evidence="1" id="KW-0812">Transmembrane</keyword>
<feature type="signal peptide" evidence="2">
    <location>
        <begin position="1"/>
        <end position="29"/>
    </location>
</feature>
<evidence type="ECO:0000256" key="1">
    <source>
        <dbReference type="SAM" id="Phobius"/>
    </source>
</evidence>
<evidence type="ECO:0000313" key="3">
    <source>
        <dbReference type="EMBL" id="RKD23004.1"/>
    </source>
</evidence>
<accession>A0A419SGT1</accession>
<keyword evidence="2" id="KW-0732">Signal</keyword>
<keyword evidence="4" id="KW-1185">Reference proteome</keyword>
<feature type="transmembrane region" description="Helical" evidence="1">
    <location>
        <begin position="168"/>
        <end position="187"/>
    </location>
</feature>
<comment type="caution">
    <text evidence="3">The sequence shown here is derived from an EMBL/GenBank/DDBJ whole genome shotgun (WGS) entry which is preliminary data.</text>
</comment>
<feature type="chain" id="PRO_5039116028" description="Gram-positive cocci surface proteins LPxTG domain-containing protein" evidence="2">
    <location>
        <begin position="30"/>
        <end position="204"/>
    </location>
</feature>
<name>A0A419SGT1_9BACL</name>
<dbReference type="Proteomes" id="UP000284219">
    <property type="component" value="Unassembled WGS sequence"/>
</dbReference>
<dbReference type="RefSeq" id="WP_120190493.1">
    <property type="nucleotide sequence ID" value="NZ_MCHY01000009.1"/>
</dbReference>
<keyword evidence="1" id="KW-1133">Transmembrane helix</keyword>
<dbReference type="OrthoDB" id="2943673at2"/>
<sequence length="204" mass="22749">MNVWKKVLSKVVYVSFAAFLLAIVSSLNASATSWVELEAQEVYDQADVIVKGVYDFSRSPTSVGGSPMFEAYPFRVEHVYKGEARPTLTAGVETYDVALAKQFQEDGGEFLLFLERNGQVHFMTPVGGPNGMVQLVNGEIYDQNEQNDSFYQQILSQQPKAPKTKTTMVWIQFGLGLVLLLILLARIERKDRSSINRGSGSRLD</sequence>